<keyword evidence="2" id="KW-1185">Reference proteome</keyword>
<name>A0A512JMR4_9HYPH</name>
<evidence type="ECO:0000313" key="2">
    <source>
        <dbReference type="Proteomes" id="UP000321750"/>
    </source>
</evidence>
<protein>
    <submittedName>
        <fullName evidence="1">Uncharacterized protein</fullName>
    </submittedName>
</protein>
<gene>
    <name evidence="1" type="ORF">MGN01_31050</name>
</gene>
<comment type="caution">
    <text evidence="1">The sequence shown here is derived from an EMBL/GenBank/DDBJ whole genome shotgun (WGS) entry which is preliminary data.</text>
</comment>
<evidence type="ECO:0000313" key="1">
    <source>
        <dbReference type="EMBL" id="GEP11260.1"/>
    </source>
</evidence>
<dbReference type="AlphaFoldDB" id="A0A512JMR4"/>
<dbReference type="EMBL" id="BJZV01000017">
    <property type="protein sequence ID" value="GEP11260.1"/>
    <property type="molecule type" value="Genomic_DNA"/>
</dbReference>
<sequence length="79" mass="8686">MTAPAYEPGRTAYEARFAGEKQGPRGTVGPWEMLPLSAQTRAERARDSLRVAEVRHPLTDDFAVRFAALALSERDGGVR</sequence>
<dbReference type="RefSeq" id="WP_147047705.1">
    <property type="nucleotide sequence ID" value="NZ_BPQK01000140.1"/>
</dbReference>
<dbReference type="Proteomes" id="UP000321750">
    <property type="component" value="Unassembled WGS sequence"/>
</dbReference>
<accession>A0A512JMR4</accession>
<organism evidence="1 2">
    <name type="scientific">Methylobacterium gnaphalii</name>
    <dbReference type="NCBI Taxonomy" id="1010610"/>
    <lineage>
        <taxon>Bacteria</taxon>
        <taxon>Pseudomonadati</taxon>
        <taxon>Pseudomonadota</taxon>
        <taxon>Alphaproteobacteria</taxon>
        <taxon>Hyphomicrobiales</taxon>
        <taxon>Methylobacteriaceae</taxon>
        <taxon>Methylobacterium</taxon>
    </lineage>
</organism>
<proteinExistence type="predicted"/>
<dbReference type="OrthoDB" id="8006203at2"/>
<reference evidence="1 2" key="1">
    <citation type="submission" date="2019-07" db="EMBL/GenBank/DDBJ databases">
        <title>Whole genome shotgun sequence of Methylobacterium gnaphalii NBRC 107716.</title>
        <authorList>
            <person name="Hosoyama A."/>
            <person name="Uohara A."/>
            <person name="Ohji S."/>
            <person name="Ichikawa N."/>
        </authorList>
    </citation>
    <scope>NUCLEOTIDE SEQUENCE [LARGE SCALE GENOMIC DNA]</scope>
    <source>
        <strain evidence="1 2">NBRC 107716</strain>
    </source>
</reference>